<dbReference type="KEGG" id="mrd:Mrad2831_1694"/>
<dbReference type="OrthoDB" id="7967559at2"/>
<protein>
    <recommendedName>
        <fullName evidence="4">Heparinase II/III-like protein</fullName>
    </recommendedName>
</protein>
<reference evidence="2 3" key="1">
    <citation type="submission" date="2008-03" db="EMBL/GenBank/DDBJ databases">
        <title>Complete sequence of chromosome of Methylobacterium radiotolerans JCM 2831.</title>
        <authorList>
            <consortium name="US DOE Joint Genome Institute"/>
            <person name="Copeland A."/>
            <person name="Lucas S."/>
            <person name="Lapidus A."/>
            <person name="Glavina del Rio T."/>
            <person name="Dalin E."/>
            <person name="Tice H."/>
            <person name="Bruce D."/>
            <person name="Goodwin L."/>
            <person name="Pitluck S."/>
            <person name="Kiss H."/>
            <person name="Brettin T."/>
            <person name="Detter J.C."/>
            <person name="Han C."/>
            <person name="Kuske C.R."/>
            <person name="Schmutz J."/>
            <person name="Larimer F."/>
            <person name="Land M."/>
            <person name="Hauser L."/>
            <person name="Kyrpides N."/>
            <person name="Mikhailova N."/>
            <person name="Marx C.J."/>
            <person name="Richardson P."/>
        </authorList>
    </citation>
    <scope>NUCLEOTIDE SEQUENCE [LARGE SCALE GENOMIC DNA]</scope>
    <source>
        <strain evidence="3">ATCC 27329 / DSM 1819 / JCM 2831 / NBRC 15690 / NCIMB 10815 / 0-1</strain>
    </source>
</reference>
<dbReference type="RefSeq" id="WP_012318677.1">
    <property type="nucleotide sequence ID" value="NC_010505.1"/>
</dbReference>
<feature type="region of interest" description="Disordered" evidence="1">
    <location>
        <begin position="1"/>
        <end position="27"/>
    </location>
</feature>
<dbReference type="eggNOG" id="ENOG5033PSE">
    <property type="taxonomic scope" value="Bacteria"/>
</dbReference>
<feature type="region of interest" description="Disordered" evidence="1">
    <location>
        <begin position="154"/>
        <end position="173"/>
    </location>
</feature>
<dbReference type="STRING" id="426355.Mrad2831_1694"/>
<evidence type="ECO:0000256" key="1">
    <source>
        <dbReference type="SAM" id="MobiDB-lite"/>
    </source>
</evidence>
<dbReference type="Gene3D" id="1.50.10.100">
    <property type="entry name" value="Chondroitin AC/alginate lyase"/>
    <property type="match status" value="1"/>
</dbReference>
<dbReference type="Gene3D" id="2.70.98.70">
    <property type="match status" value="1"/>
</dbReference>
<name>B1M7G4_METRJ</name>
<sequence length="889" mass="94429">MSDRSVSKPVAVRQVAGAANPREDDPVVGNKNRWSRAVFAFDGLSAGQWYEFSAYVICDSVERALEAQDLAAIGVAFLTGDRSEIDFARVPGLIRTSTDAHGAWLSGPRAAGGPAGARSVPVRLCFYLPAPAAEVAILIRSWRNTRPFRVVDPEIRPTGRRTPSAGDEAAGPPQGRLFQDGRIVLGPQPTWFRHGLVPGRALVFRGQVIAQGRSEGALAQIRFRDADGDPIPPPYPDTLATLSVPAFLDIPVHRQAYRFTLKVCPPPDAATLDIGFATWEGGGDLALTAVPDVLLDDDLRLANLTDDADPGVEAVLARLLGRLAPPDGGARAASIRPFLDLPLLAERPSPLRSFARLRDGPDAHGWAEGAIRLAARPAWRLPEAPDWAADPFRSQAWRLAFQSLAWTWAAAESPERGVRERAVAAALSWSRANPWGQPADTLSLHPACAALRLEAMLSLLEAAARDAGEAEEPAVEILGGEVVRHAAALAEILAQHTVAGSLLELQVAAALLAAGLALPAFPMSRHWTHLAVLALRSGFETMIDPGGGVAEPSYHRSLELLTLALILVPILAARPELAPLAELLDLRLPAAWAGMIALFEPDGALPPFDARPDHADRHRWLERLAAAHARPGMALPVPGQSAGGGGAAAGASRPGTLIVRRPDDGAGWSAFTADFSAQVDPQDHRDCTAFTFATGGLRWITEGEGQHVATARAHNVALPDGREPGVGAGRAREALRLGDATVYRVETTVHGPDYRHVRTFVLLEDLSGIAVFDRFATRERPLAVEGFLHLDPAATVALDASRRVFGLCGGRRLHILPCTLVGRFDDLALSRDGLAPRSGHGAHGGPVLRYGLSGTGIVEGGLLIAASAGSVDRLTAAVEGQAFQQTRTP</sequence>
<dbReference type="PATRIC" id="fig|426355.14.peg.1738"/>
<dbReference type="Proteomes" id="UP000006589">
    <property type="component" value="Chromosome"/>
</dbReference>
<gene>
    <name evidence="2" type="ordered locus">Mrad2831_1694</name>
</gene>
<evidence type="ECO:0000313" key="2">
    <source>
        <dbReference type="EMBL" id="ACB23689.1"/>
    </source>
</evidence>
<proteinExistence type="predicted"/>
<evidence type="ECO:0008006" key="4">
    <source>
        <dbReference type="Google" id="ProtNLM"/>
    </source>
</evidence>
<dbReference type="GeneID" id="6137722"/>
<accession>B1M7G4</accession>
<evidence type="ECO:0000313" key="3">
    <source>
        <dbReference type="Proteomes" id="UP000006589"/>
    </source>
</evidence>
<organism evidence="2 3">
    <name type="scientific">Methylobacterium radiotolerans (strain ATCC 27329 / DSM 1819 / JCM 2831 / NBRC 15690 / NCIMB 10815 / 0-1)</name>
    <dbReference type="NCBI Taxonomy" id="426355"/>
    <lineage>
        <taxon>Bacteria</taxon>
        <taxon>Pseudomonadati</taxon>
        <taxon>Pseudomonadota</taxon>
        <taxon>Alphaproteobacteria</taxon>
        <taxon>Hyphomicrobiales</taxon>
        <taxon>Methylobacteriaceae</taxon>
        <taxon>Methylobacterium</taxon>
    </lineage>
</organism>
<dbReference type="AlphaFoldDB" id="B1M7G4"/>
<dbReference type="EMBL" id="CP001001">
    <property type="protein sequence ID" value="ACB23689.1"/>
    <property type="molecule type" value="Genomic_DNA"/>
</dbReference>
<dbReference type="HOGENOM" id="CLU_015411_0_0_5"/>
<dbReference type="InterPro" id="IPR008929">
    <property type="entry name" value="Chondroitin_lyas"/>
</dbReference>